<keyword evidence="4" id="KW-0862">Zinc</keyword>
<evidence type="ECO:0000313" key="7">
    <source>
        <dbReference type="EMBL" id="MCJ2177312.1"/>
    </source>
</evidence>
<proteinExistence type="inferred from homology"/>
<dbReference type="GO" id="GO:0051213">
    <property type="term" value="F:dioxygenase activity"/>
    <property type="evidence" value="ECO:0007669"/>
    <property type="project" value="UniProtKB-KW"/>
</dbReference>
<feature type="domain" description="Extradiol ring-cleavage dioxygenase class III enzyme subunit B" evidence="6">
    <location>
        <begin position="8"/>
        <end position="242"/>
    </location>
</feature>
<protein>
    <submittedName>
        <fullName evidence="7">Dioxygenase</fullName>
    </submittedName>
</protein>
<comment type="caution">
    <text evidence="7">The sequence shown here is derived from an EMBL/GenBank/DDBJ whole genome shotgun (WGS) entry which is preliminary data.</text>
</comment>
<organism evidence="7 8">
    <name type="scientific">Novosphingobium album</name>
    <name type="common">ex Hu et al. 2023</name>
    <dbReference type="NCBI Taxonomy" id="2930093"/>
    <lineage>
        <taxon>Bacteria</taxon>
        <taxon>Pseudomonadati</taxon>
        <taxon>Pseudomonadota</taxon>
        <taxon>Alphaproteobacteria</taxon>
        <taxon>Sphingomonadales</taxon>
        <taxon>Sphingomonadaceae</taxon>
        <taxon>Novosphingobium</taxon>
    </lineage>
</organism>
<keyword evidence="3" id="KW-0479">Metal-binding</keyword>
<dbReference type="RefSeq" id="WP_243990172.1">
    <property type="nucleotide sequence ID" value="NZ_JALHLE010000002.1"/>
</dbReference>
<keyword evidence="5" id="KW-0560">Oxidoreductase</keyword>
<dbReference type="Proteomes" id="UP001162880">
    <property type="component" value="Unassembled WGS sequence"/>
</dbReference>
<evidence type="ECO:0000259" key="6">
    <source>
        <dbReference type="Pfam" id="PF02900"/>
    </source>
</evidence>
<dbReference type="SUPFAM" id="SSF53213">
    <property type="entry name" value="LigB-like"/>
    <property type="match status" value="1"/>
</dbReference>
<sequence>MTRMPSFFIPHGGGPCFFMDDPRGTWTGMAEFLRELPQRLPEPPRAILIASGHWETDGFAFTGAATPDLIFDYYNFPPHTYELKFPAPGAPDLAARAANLLTEAGLSAHVDPGRGYDHGVFIPLMVAWPDADVPVVEMSLDRSLDPALHIAAGKALEPLRDEGVLIIGSGMSFHNMRGYGDPRFTPVSREFDHWLTAGVEQDAAARAAALAQWAEAPSGRLSHPREEHLLPLMVTAGTSELAGQRVYNEVVMETALSGFRFD</sequence>
<evidence type="ECO:0000313" key="8">
    <source>
        <dbReference type="Proteomes" id="UP001162880"/>
    </source>
</evidence>
<gene>
    <name evidence="7" type="ORF">MTR64_01925</name>
</gene>
<dbReference type="EMBL" id="JALHLE010000002">
    <property type="protein sequence ID" value="MCJ2177312.1"/>
    <property type="molecule type" value="Genomic_DNA"/>
</dbReference>
<dbReference type="PIRSF" id="PIRSF006157">
    <property type="entry name" value="Doxgns_DODA"/>
    <property type="match status" value="1"/>
</dbReference>
<keyword evidence="7" id="KW-0223">Dioxygenase</keyword>
<dbReference type="CDD" id="cd07363">
    <property type="entry name" value="45_DOPA_Dioxygenase"/>
    <property type="match status" value="1"/>
</dbReference>
<dbReference type="InterPro" id="IPR004183">
    <property type="entry name" value="Xdiol_dOase_suB"/>
</dbReference>
<dbReference type="PANTHER" id="PTHR30096">
    <property type="entry name" value="4,5-DOPA DIOXYGENASE EXTRADIOL-LIKE PROTEIN"/>
    <property type="match status" value="1"/>
</dbReference>
<dbReference type="InterPro" id="IPR014436">
    <property type="entry name" value="Extradiol_dOase_DODA"/>
</dbReference>
<comment type="cofactor">
    <cofactor evidence="1">
        <name>Zn(2+)</name>
        <dbReference type="ChEBI" id="CHEBI:29105"/>
    </cofactor>
</comment>
<evidence type="ECO:0000256" key="1">
    <source>
        <dbReference type="ARBA" id="ARBA00001947"/>
    </source>
</evidence>
<reference evidence="7" key="1">
    <citation type="submission" date="2022-03" db="EMBL/GenBank/DDBJ databases">
        <title>Identification of a novel bacterium isolated from mangrove sediments.</title>
        <authorList>
            <person name="Pan X."/>
        </authorList>
    </citation>
    <scope>NUCLEOTIDE SEQUENCE</scope>
    <source>
        <strain evidence="7">B2580</strain>
    </source>
</reference>
<evidence type="ECO:0000256" key="4">
    <source>
        <dbReference type="ARBA" id="ARBA00022833"/>
    </source>
</evidence>
<dbReference type="PANTHER" id="PTHR30096:SF0">
    <property type="entry name" value="4,5-DOPA DIOXYGENASE EXTRADIOL-LIKE PROTEIN"/>
    <property type="match status" value="1"/>
</dbReference>
<comment type="similarity">
    <text evidence="2">Belongs to the DODA-type extradiol aromatic ring-opening dioxygenase family.</text>
</comment>
<evidence type="ECO:0000256" key="3">
    <source>
        <dbReference type="ARBA" id="ARBA00022723"/>
    </source>
</evidence>
<name>A0ABT0AX06_9SPHN</name>
<evidence type="ECO:0000256" key="5">
    <source>
        <dbReference type="ARBA" id="ARBA00023002"/>
    </source>
</evidence>
<evidence type="ECO:0000256" key="2">
    <source>
        <dbReference type="ARBA" id="ARBA00007581"/>
    </source>
</evidence>
<dbReference type="Pfam" id="PF02900">
    <property type="entry name" value="LigB"/>
    <property type="match status" value="1"/>
</dbReference>
<dbReference type="Gene3D" id="3.40.830.10">
    <property type="entry name" value="LigB-like"/>
    <property type="match status" value="1"/>
</dbReference>
<accession>A0ABT0AX06</accession>
<keyword evidence="8" id="KW-1185">Reference proteome</keyword>